<protein>
    <submittedName>
        <fullName evidence="1">Uncharacterized protein</fullName>
    </submittedName>
</protein>
<sequence>MKQKLEVKQIAGIGEDEGCQSDGVDLDDDFNRQEYDTAMKQVFSEKYNNAED</sequence>
<comment type="caution">
    <text evidence="1">The sequence shown here is derived from an EMBL/GenBank/DDBJ whole genome shotgun (WGS) entry which is preliminary data.</text>
</comment>
<name>A0ABD3JJL9_EUCGL</name>
<gene>
    <name evidence="1" type="ORF">ACJRO7_030647</name>
</gene>
<keyword evidence="2" id="KW-1185">Reference proteome</keyword>
<dbReference type="AlphaFoldDB" id="A0ABD3JJL9"/>
<dbReference type="Proteomes" id="UP001634007">
    <property type="component" value="Unassembled WGS sequence"/>
</dbReference>
<feature type="non-terminal residue" evidence="1">
    <location>
        <position position="52"/>
    </location>
</feature>
<accession>A0ABD3JJL9</accession>
<evidence type="ECO:0000313" key="1">
    <source>
        <dbReference type="EMBL" id="KAL3725647.1"/>
    </source>
</evidence>
<organism evidence="1 2">
    <name type="scientific">Eucalyptus globulus</name>
    <name type="common">Tasmanian blue gum</name>
    <dbReference type="NCBI Taxonomy" id="34317"/>
    <lineage>
        <taxon>Eukaryota</taxon>
        <taxon>Viridiplantae</taxon>
        <taxon>Streptophyta</taxon>
        <taxon>Embryophyta</taxon>
        <taxon>Tracheophyta</taxon>
        <taxon>Spermatophyta</taxon>
        <taxon>Magnoliopsida</taxon>
        <taxon>eudicotyledons</taxon>
        <taxon>Gunneridae</taxon>
        <taxon>Pentapetalae</taxon>
        <taxon>rosids</taxon>
        <taxon>malvids</taxon>
        <taxon>Myrtales</taxon>
        <taxon>Myrtaceae</taxon>
        <taxon>Myrtoideae</taxon>
        <taxon>Eucalypteae</taxon>
        <taxon>Eucalyptus</taxon>
    </lineage>
</organism>
<dbReference type="InterPro" id="IPR018034">
    <property type="entry name" value="Kri1"/>
</dbReference>
<dbReference type="Pfam" id="PF05178">
    <property type="entry name" value="Kri1"/>
    <property type="match status" value="1"/>
</dbReference>
<reference evidence="1 2" key="1">
    <citation type="submission" date="2024-11" db="EMBL/GenBank/DDBJ databases">
        <title>Chromosome-level genome assembly of Eucalyptus globulus Labill. provides insights into its genome evolution.</title>
        <authorList>
            <person name="Li X."/>
        </authorList>
    </citation>
    <scope>NUCLEOTIDE SEQUENCE [LARGE SCALE GENOMIC DNA]</scope>
    <source>
        <strain evidence="1">CL2024</strain>
        <tissue evidence="1">Fresh tender leaves</tissue>
    </source>
</reference>
<evidence type="ECO:0000313" key="2">
    <source>
        <dbReference type="Proteomes" id="UP001634007"/>
    </source>
</evidence>
<dbReference type="EMBL" id="JBJKBG010000008">
    <property type="protein sequence ID" value="KAL3725647.1"/>
    <property type="molecule type" value="Genomic_DNA"/>
</dbReference>
<proteinExistence type="predicted"/>